<accession>A0A2P9AGX5</accession>
<dbReference type="InterPro" id="IPR009444">
    <property type="entry name" value="Conjugal_tfr_TraD_a-type"/>
</dbReference>
<dbReference type="Pfam" id="PF06412">
    <property type="entry name" value="TraD"/>
    <property type="match status" value="1"/>
</dbReference>
<gene>
    <name evidence="1" type="ORF">BQ8482_130235</name>
</gene>
<organism evidence="1 2">
    <name type="scientific">Mesorhizobium delmotii</name>
    <dbReference type="NCBI Taxonomy" id="1631247"/>
    <lineage>
        <taxon>Bacteria</taxon>
        <taxon>Pseudomonadati</taxon>
        <taxon>Pseudomonadota</taxon>
        <taxon>Alphaproteobacteria</taxon>
        <taxon>Hyphomicrobiales</taxon>
        <taxon>Phyllobacteriaceae</taxon>
        <taxon>Mesorhizobium</taxon>
    </lineage>
</organism>
<keyword evidence="2" id="KW-1185">Reference proteome</keyword>
<name>A0A2P9AGX5_9HYPH</name>
<dbReference type="AlphaFoldDB" id="A0A2P9AGX5"/>
<reference evidence="2" key="1">
    <citation type="submission" date="2016-12" db="EMBL/GenBank/DDBJ databases">
        <authorList>
            <person name="Brunel B."/>
        </authorList>
    </citation>
    <scope>NUCLEOTIDE SEQUENCE [LARGE SCALE GENOMIC DNA]</scope>
</reference>
<dbReference type="EMBL" id="FUIG01000019">
    <property type="protein sequence ID" value="SJM30336.1"/>
    <property type="molecule type" value="Genomic_DNA"/>
</dbReference>
<evidence type="ECO:0000313" key="2">
    <source>
        <dbReference type="Proteomes" id="UP000245698"/>
    </source>
</evidence>
<protein>
    <submittedName>
        <fullName evidence="1">Putative TraD</fullName>
    </submittedName>
</protein>
<proteinExistence type="predicted"/>
<sequence>MRPLRSRLARMRAAITRLERMRRSSSSEARKKDTREKIELGGLIVKAGLRYEKRALLLGLLIDGVDRIKADEAERARLLAIGAEAFGRDHE</sequence>
<evidence type="ECO:0000313" key="1">
    <source>
        <dbReference type="EMBL" id="SJM30336.1"/>
    </source>
</evidence>
<dbReference type="NCBIfam" id="NF010421">
    <property type="entry name" value="PRK13847.1"/>
    <property type="match status" value="1"/>
</dbReference>
<dbReference type="Proteomes" id="UP000245698">
    <property type="component" value="Unassembled WGS sequence"/>
</dbReference>